<evidence type="ECO:0000313" key="3">
    <source>
        <dbReference type="Proteomes" id="UP001362999"/>
    </source>
</evidence>
<feature type="compositionally biased region" description="Gly residues" evidence="1">
    <location>
        <begin position="595"/>
        <end position="606"/>
    </location>
</feature>
<accession>A0AAW0AI85</accession>
<sequence length="905" mass="101216">MGDSMGGHAAEDIQPSFSWFLRHTGYSAPTHMLTNGITEHQGPQSGSCGIAVLNFIECRSASSPTPMWNDDTSPDFRNKAIQDLIVYHFIASIHKPTIACRSDQREVDFTLSDESNESDDGPFGFNDFNLTRSTALSARQSKVYIPGDNLRDPSQESDDVVLISHISKPVPKQEPLSDISNSQRRPLQILRHPNIGQSYRTFEEGQADVYALENARGNVWRIAQSKESEGGRGEKKKVILRCNHSYTHIPRHLSTIYPSDRRRGKSIRTGCTAHVNFNRSAADGTWHITSADWHHNHPPQLTQGAPIQRPATKPQRELVAKLATSSNSNFSRNNFGKSRNVFYALHQKENTETHIWVLQEYLKGAEKPPQNTNNLIQARNVIAFSLLSSFCSKFRHSTIVKTTKEARNLYIGQSSISSARMRVPTLTINAAARWMKDTDTFQVEKETGFNSDAAENSRQAKRWYQNPDLDLVTLRAITKDNHSVDPQRIRLNLEPIPSSDFGLTFAPKAPADKLLTVNPSPATQTLPAREIFHEIQTAIRPLMNHVHTREEVDDLLNRLDQIRDEGDQQTYRATIHDPRAVHHKGRPRTQRLSGGTEGRPQGGGGQAAKRRREEGEKGNLRDQPVQKRPGANAHSATKRDIIVRLVPGLGGFLPAPGVSKLNYPKVYPGWTELAQAPPFVCHMGELCLMPPDSLQTKLVRPKKYALLETDRTFKSSEPMDQSCRSGSVLSRRCCILSFADISIVSGSVSSFGMGDTKGRRSWRESEGREQYRRNGNVPLEWSRRGRKRGDRHMRMAEERGEKTGREGGEEEEEGRRSMGMRRGRRSRVEGVLASLTKSEALRVHEVAWTLCVSNGQADGLLPEGCQRGHLATINKGEGSGGGVCVVRSRKAESYKGISGKYEEKI</sequence>
<protein>
    <recommendedName>
        <fullName evidence="4">Ubiquitin-like protease family profile domain-containing protein</fullName>
    </recommendedName>
</protein>
<evidence type="ECO:0008006" key="4">
    <source>
        <dbReference type="Google" id="ProtNLM"/>
    </source>
</evidence>
<evidence type="ECO:0000256" key="1">
    <source>
        <dbReference type="SAM" id="MobiDB-lite"/>
    </source>
</evidence>
<keyword evidence="3" id="KW-1185">Reference proteome</keyword>
<feature type="compositionally biased region" description="Basic and acidic residues" evidence="1">
    <location>
        <begin position="792"/>
        <end position="807"/>
    </location>
</feature>
<feature type="region of interest" description="Disordered" evidence="1">
    <location>
        <begin position="567"/>
        <end position="636"/>
    </location>
</feature>
<dbReference type="PANTHER" id="PTHR47718:SF3">
    <property type="entry name" value="PROTEIN FAR1-RELATED SEQUENCE 5-LIKE"/>
    <property type="match status" value="1"/>
</dbReference>
<evidence type="ECO:0000313" key="2">
    <source>
        <dbReference type="EMBL" id="KAK7012425.1"/>
    </source>
</evidence>
<reference evidence="2 3" key="1">
    <citation type="journal article" date="2024" name="J Genomics">
        <title>Draft genome sequencing and assembly of Favolaschia claudopus CIRM-BRFM 2984 isolated from oak limbs.</title>
        <authorList>
            <person name="Navarro D."/>
            <person name="Drula E."/>
            <person name="Chaduli D."/>
            <person name="Cazenave R."/>
            <person name="Ahrendt S."/>
            <person name="Wang J."/>
            <person name="Lipzen A."/>
            <person name="Daum C."/>
            <person name="Barry K."/>
            <person name="Grigoriev I.V."/>
            <person name="Favel A."/>
            <person name="Rosso M.N."/>
            <person name="Martin F."/>
        </authorList>
    </citation>
    <scope>NUCLEOTIDE SEQUENCE [LARGE SCALE GENOMIC DNA]</scope>
    <source>
        <strain evidence="2 3">CIRM-BRFM 2984</strain>
    </source>
</reference>
<feature type="compositionally biased region" description="Basic and acidic residues" evidence="1">
    <location>
        <begin position="611"/>
        <end position="620"/>
    </location>
</feature>
<feature type="region of interest" description="Disordered" evidence="1">
    <location>
        <begin position="754"/>
        <end position="773"/>
    </location>
</feature>
<feature type="region of interest" description="Disordered" evidence="1">
    <location>
        <begin position="782"/>
        <end position="826"/>
    </location>
</feature>
<proteinExistence type="predicted"/>
<organism evidence="2 3">
    <name type="scientific">Favolaschia claudopus</name>
    <dbReference type="NCBI Taxonomy" id="2862362"/>
    <lineage>
        <taxon>Eukaryota</taxon>
        <taxon>Fungi</taxon>
        <taxon>Dikarya</taxon>
        <taxon>Basidiomycota</taxon>
        <taxon>Agaricomycotina</taxon>
        <taxon>Agaricomycetes</taxon>
        <taxon>Agaricomycetidae</taxon>
        <taxon>Agaricales</taxon>
        <taxon>Marasmiineae</taxon>
        <taxon>Mycenaceae</taxon>
        <taxon>Favolaschia</taxon>
    </lineage>
</organism>
<gene>
    <name evidence="2" type="ORF">R3P38DRAFT_2790684</name>
</gene>
<comment type="caution">
    <text evidence="2">The sequence shown here is derived from an EMBL/GenBank/DDBJ whole genome shotgun (WGS) entry which is preliminary data.</text>
</comment>
<name>A0AAW0AI85_9AGAR</name>
<dbReference type="EMBL" id="JAWWNJ010000065">
    <property type="protein sequence ID" value="KAK7012425.1"/>
    <property type="molecule type" value="Genomic_DNA"/>
</dbReference>
<feature type="compositionally biased region" description="Basic and acidic residues" evidence="1">
    <location>
        <begin position="756"/>
        <end position="772"/>
    </location>
</feature>
<dbReference type="AlphaFoldDB" id="A0AAW0AI85"/>
<dbReference type="Proteomes" id="UP001362999">
    <property type="component" value="Unassembled WGS sequence"/>
</dbReference>
<dbReference type="PANTHER" id="PTHR47718">
    <property type="entry name" value="OS01G0519700 PROTEIN"/>
    <property type="match status" value="1"/>
</dbReference>